<organism evidence="1 2">
    <name type="scientific">Solanum commersonii</name>
    <name type="common">Commerson's wild potato</name>
    <name type="synonym">Commerson's nightshade</name>
    <dbReference type="NCBI Taxonomy" id="4109"/>
    <lineage>
        <taxon>Eukaryota</taxon>
        <taxon>Viridiplantae</taxon>
        <taxon>Streptophyta</taxon>
        <taxon>Embryophyta</taxon>
        <taxon>Tracheophyta</taxon>
        <taxon>Spermatophyta</taxon>
        <taxon>Magnoliopsida</taxon>
        <taxon>eudicotyledons</taxon>
        <taxon>Gunneridae</taxon>
        <taxon>Pentapetalae</taxon>
        <taxon>asterids</taxon>
        <taxon>lamiids</taxon>
        <taxon>Solanales</taxon>
        <taxon>Solanaceae</taxon>
        <taxon>Solanoideae</taxon>
        <taxon>Solaneae</taxon>
        <taxon>Solanum</taxon>
    </lineage>
</organism>
<gene>
    <name evidence="1" type="ORF">H5410_050267</name>
</gene>
<proteinExistence type="predicted"/>
<accession>A0A9J5WXD3</accession>
<keyword evidence="2" id="KW-1185">Reference proteome</keyword>
<dbReference type="AlphaFoldDB" id="A0A9J5WXD3"/>
<evidence type="ECO:0000313" key="2">
    <source>
        <dbReference type="Proteomes" id="UP000824120"/>
    </source>
</evidence>
<comment type="caution">
    <text evidence="1">The sequence shown here is derived from an EMBL/GenBank/DDBJ whole genome shotgun (WGS) entry which is preliminary data.</text>
</comment>
<dbReference type="EMBL" id="JACXVP010000010">
    <property type="protein sequence ID" value="KAG5579640.1"/>
    <property type="molecule type" value="Genomic_DNA"/>
</dbReference>
<name>A0A9J5WXD3_SOLCO</name>
<evidence type="ECO:0000313" key="1">
    <source>
        <dbReference type="EMBL" id="KAG5579640.1"/>
    </source>
</evidence>
<dbReference type="Proteomes" id="UP000824120">
    <property type="component" value="Chromosome 10"/>
</dbReference>
<sequence length="97" mass="11552">MLHRINLQIFRRVIRLEKEDDEHLLHHTGIIFVIRLLADEHEKFQFSVGSRRPTGERNISEPNIHDWVRIGGYKRTIIEKTTRKQSAPSIDMPPPRY</sequence>
<protein>
    <submittedName>
        <fullName evidence="1">Uncharacterized protein</fullName>
    </submittedName>
</protein>
<reference evidence="1 2" key="1">
    <citation type="submission" date="2020-09" db="EMBL/GenBank/DDBJ databases">
        <title>De no assembly of potato wild relative species, Solanum commersonii.</title>
        <authorList>
            <person name="Cho K."/>
        </authorList>
    </citation>
    <scope>NUCLEOTIDE SEQUENCE [LARGE SCALE GENOMIC DNA]</scope>
    <source>
        <strain evidence="1">LZ3.2</strain>
        <tissue evidence="1">Leaf</tissue>
    </source>
</reference>